<organism evidence="2 3">
    <name type="scientific">Smittium culicis</name>
    <dbReference type="NCBI Taxonomy" id="133412"/>
    <lineage>
        <taxon>Eukaryota</taxon>
        <taxon>Fungi</taxon>
        <taxon>Fungi incertae sedis</taxon>
        <taxon>Zoopagomycota</taxon>
        <taxon>Kickxellomycotina</taxon>
        <taxon>Harpellomycetes</taxon>
        <taxon>Harpellales</taxon>
        <taxon>Legeriomycetaceae</taxon>
        <taxon>Smittium</taxon>
    </lineage>
</organism>
<comment type="caution">
    <text evidence="2">The sequence shown here is derived from an EMBL/GenBank/DDBJ whole genome shotgun (WGS) entry which is preliminary data.</text>
</comment>
<keyword evidence="3" id="KW-1185">Reference proteome</keyword>
<name>A0A1R1XUW0_9FUNG</name>
<accession>A0A1R1XUW0</accession>
<dbReference type="Proteomes" id="UP000187283">
    <property type="component" value="Unassembled WGS sequence"/>
</dbReference>
<evidence type="ECO:0000313" key="2">
    <source>
        <dbReference type="EMBL" id="OMJ18406.1"/>
    </source>
</evidence>
<sequence length="460" mass="51179">MDTFEEPEILLSRTMRTLLSEIAAKVTQARLDNLNKYLKPTGKPTQLVESDFKPLMDQEALDSLISKKPTTKRQRIQPFFMRQQSTILKDTDSSNTAKASRTASETTAEASHKTHYPQSIFRGRAEGARILQPDVDDTEEYWRSPTRPGPAEAKSASGRTELQDEDADILLQNDLNGRSFQFGALSFGLSLSSLIFTKILRLVIEWNRSKGIRAPEYLDEFLIIWVIQRRVPIKHALNLLQALIAWVQSQFREIVEYAVSVDRTPCNGDQNVGNVTQGSVYQDPESPTRSQKIFQCCHSASCETDATPNIRAQEQIALIQVYGTTRWRDCIKHKGTVYSVVCTQAQDGGGGEQEAGSILKLVPRQKSAGTECPDPQFDNIRQSVLLYTLESIDPGSSEGPPRASHNDSSDTNVEIHDLVSRPDATVNFTATPSSSNNCSSGSKKRKVTALGKQALRLDFL</sequence>
<feature type="region of interest" description="Disordered" evidence="1">
    <location>
        <begin position="391"/>
        <end position="411"/>
    </location>
</feature>
<proteinExistence type="predicted"/>
<gene>
    <name evidence="2" type="ORF">AYI70_g5376</name>
</gene>
<dbReference type="AlphaFoldDB" id="A0A1R1XUW0"/>
<evidence type="ECO:0000313" key="3">
    <source>
        <dbReference type="Proteomes" id="UP000187283"/>
    </source>
</evidence>
<protein>
    <submittedName>
        <fullName evidence="2">Uncharacterized protein</fullName>
    </submittedName>
</protein>
<feature type="region of interest" description="Disordered" evidence="1">
    <location>
        <begin position="87"/>
        <end position="119"/>
    </location>
</feature>
<reference evidence="2 3" key="1">
    <citation type="submission" date="2017-01" db="EMBL/GenBank/DDBJ databases">
        <authorList>
            <person name="Mah S.A."/>
            <person name="Swanson W.J."/>
            <person name="Moy G.W."/>
            <person name="Vacquier V.D."/>
        </authorList>
    </citation>
    <scope>NUCLEOTIDE SEQUENCE [LARGE SCALE GENOMIC DNA]</scope>
    <source>
        <strain evidence="2 3">GSMNP</strain>
    </source>
</reference>
<dbReference type="EMBL" id="LSSN01001757">
    <property type="protein sequence ID" value="OMJ18406.1"/>
    <property type="molecule type" value="Genomic_DNA"/>
</dbReference>
<evidence type="ECO:0000256" key="1">
    <source>
        <dbReference type="SAM" id="MobiDB-lite"/>
    </source>
</evidence>
<feature type="region of interest" description="Disordered" evidence="1">
    <location>
        <begin position="137"/>
        <end position="160"/>
    </location>
</feature>
<feature type="compositionally biased region" description="Low complexity" evidence="1">
    <location>
        <begin position="96"/>
        <end position="109"/>
    </location>
</feature>